<reference evidence="2" key="1">
    <citation type="submission" date="2020-07" db="EMBL/GenBank/DDBJ databases">
        <title>Ethylene signaling mediates host invasion by parasitic plants.</title>
        <authorList>
            <person name="Yoshida S."/>
        </authorList>
    </citation>
    <scope>NUCLEOTIDE SEQUENCE</scope>
    <source>
        <strain evidence="2">Okayama</strain>
    </source>
</reference>
<dbReference type="Proteomes" id="UP000653305">
    <property type="component" value="Unassembled WGS sequence"/>
</dbReference>
<keyword evidence="3" id="KW-1185">Reference proteome</keyword>
<sequence>MDVDENQTNVGDGEDYAVGPVVHERLKDGLHEKFSSSCFGRYLKFWTEGASCSSAIHAVLGQEVTIPGANPNELWFRVGDDQFTRLSKYEFALITGLRFGESDFDPNAQHDVVQDGVYARLIRGRARALVSKVLKQFEDGQYAAASADDQLKIAKILFLYGFVFGVDGYAKAVDKWAWCLVEDEHRWENFPWGKYSYQFLLKGLRCTVPKEQKQPLIKYHFDGFALAFLVWAYEAIPALAQTCVEHERRTDLQRPRFVRWRFNWNHLDVSDFFAARQVSITCHETLEPYPEELQEYEWWHHVNNDLSTGIRFVRRKTRGVTTKPRKGVAPNLGIPSGPGGGGVVIRPGNSRDRLAVACVNNSPPLDVCVSSEAAAMINNIEGTSTEHGETQPQTTLEGHHALEGGTTRATDNVGYSAPQVERDNYTPNNITAGSEQQFGDRIVHSSETCQPAKRSRTAQGINLDSFKSILINEVLDGVKSELACVLDRVGLIEKQVTKGLDQLERRVGDLEKSIPAIVSAAVRAVLSELQDEDFDRSIPRKHNSGV</sequence>
<proteinExistence type="predicted"/>
<gene>
    <name evidence="2" type="ORF">PHJA_001532400</name>
</gene>
<accession>A0A830CHL7</accession>
<evidence type="ECO:0000313" key="3">
    <source>
        <dbReference type="Proteomes" id="UP000653305"/>
    </source>
</evidence>
<dbReference type="OrthoDB" id="1930729at2759"/>
<organism evidence="2 3">
    <name type="scientific">Phtheirospermum japonicum</name>
    <dbReference type="NCBI Taxonomy" id="374723"/>
    <lineage>
        <taxon>Eukaryota</taxon>
        <taxon>Viridiplantae</taxon>
        <taxon>Streptophyta</taxon>
        <taxon>Embryophyta</taxon>
        <taxon>Tracheophyta</taxon>
        <taxon>Spermatophyta</taxon>
        <taxon>Magnoliopsida</taxon>
        <taxon>eudicotyledons</taxon>
        <taxon>Gunneridae</taxon>
        <taxon>Pentapetalae</taxon>
        <taxon>asterids</taxon>
        <taxon>lamiids</taxon>
        <taxon>Lamiales</taxon>
        <taxon>Orobanchaceae</taxon>
        <taxon>Orobanchaceae incertae sedis</taxon>
        <taxon>Phtheirospermum</taxon>
    </lineage>
</organism>
<evidence type="ECO:0000259" key="1">
    <source>
        <dbReference type="Pfam" id="PF09331"/>
    </source>
</evidence>
<dbReference type="AlphaFoldDB" id="A0A830CHL7"/>
<name>A0A830CHL7_9LAMI</name>
<protein>
    <recommendedName>
        <fullName evidence="1">DUF1985 domain-containing protein</fullName>
    </recommendedName>
</protein>
<feature type="domain" description="DUF1985" evidence="1">
    <location>
        <begin position="69"/>
        <end position="202"/>
    </location>
</feature>
<dbReference type="EMBL" id="BMAC01000328">
    <property type="protein sequence ID" value="GFP93881.1"/>
    <property type="molecule type" value="Genomic_DNA"/>
</dbReference>
<dbReference type="PANTHER" id="PTHR48449:SF1">
    <property type="entry name" value="DUF1985 DOMAIN-CONTAINING PROTEIN"/>
    <property type="match status" value="1"/>
</dbReference>
<dbReference type="PANTHER" id="PTHR48449">
    <property type="entry name" value="DUF1985 DOMAIN-CONTAINING PROTEIN"/>
    <property type="match status" value="1"/>
</dbReference>
<evidence type="ECO:0000313" key="2">
    <source>
        <dbReference type="EMBL" id="GFP93881.1"/>
    </source>
</evidence>
<dbReference type="Pfam" id="PF09331">
    <property type="entry name" value="DUF1985"/>
    <property type="match status" value="1"/>
</dbReference>
<comment type="caution">
    <text evidence="2">The sequence shown here is derived from an EMBL/GenBank/DDBJ whole genome shotgun (WGS) entry which is preliminary data.</text>
</comment>
<dbReference type="InterPro" id="IPR015410">
    <property type="entry name" value="DUF1985"/>
</dbReference>